<accession>A0A6J5PWY8</accession>
<evidence type="ECO:0000313" key="3">
    <source>
        <dbReference type="EMBL" id="CAB4204389.1"/>
    </source>
</evidence>
<dbReference type="EMBL" id="LR796921">
    <property type="protein sequence ID" value="CAB4173921.1"/>
    <property type="molecule type" value="Genomic_DNA"/>
</dbReference>
<name>A0A6J5PWY8_9CAUD</name>
<evidence type="ECO:0000313" key="1">
    <source>
        <dbReference type="EMBL" id="CAB4173921.1"/>
    </source>
</evidence>
<reference evidence="1" key="1">
    <citation type="submission" date="2020-05" db="EMBL/GenBank/DDBJ databases">
        <authorList>
            <person name="Chiriac C."/>
            <person name="Salcher M."/>
            <person name="Ghai R."/>
            <person name="Kavagutti S V."/>
        </authorList>
    </citation>
    <scope>NUCLEOTIDE SEQUENCE</scope>
</reference>
<protein>
    <submittedName>
        <fullName evidence="1">Uncharacterized protein</fullName>
    </submittedName>
</protein>
<gene>
    <name evidence="2" type="ORF">UFOVP1138_12</name>
    <name evidence="3" type="ORF">UFOVP1394_9</name>
    <name evidence="1" type="ORF">UFOVP975_19</name>
</gene>
<dbReference type="EMBL" id="LR797345">
    <property type="protein sequence ID" value="CAB4204389.1"/>
    <property type="molecule type" value="Genomic_DNA"/>
</dbReference>
<dbReference type="EMBL" id="LR797086">
    <property type="protein sequence ID" value="CAB4186152.1"/>
    <property type="molecule type" value="Genomic_DNA"/>
</dbReference>
<proteinExistence type="predicted"/>
<evidence type="ECO:0000313" key="2">
    <source>
        <dbReference type="EMBL" id="CAB4186152.1"/>
    </source>
</evidence>
<organism evidence="1">
    <name type="scientific">uncultured Caudovirales phage</name>
    <dbReference type="NCBI Taxonomy" id="2100421"/>
    <lineage>
        <taxon>Viruses</taxon>
        <taxon>Duplodnaviria</taxon>
        <taxon>Heunggongvirae</taxon>
        <taxon>Uroviricota</taxon>
        <taxon>Caudoviricetes</taxon>
        <taxon>Peduoviridae</taxon>
        <taxon>Maltschvirus</taxon>
        <taxon>Maltschvirus maltsch</taxon>
    </lineage>
</organism>
<sequence length="154" mass="17876">MTTTRIKLLQTKYELVIPEGINYGEIPSEYWVQLQIFERKIYPFMVVQSRMRSHNCIPSILKTEAARNTYLTLNEKNPEKEDYVPEIEMITVDTKTFHCTLGASFDLRLSAGMTNKSPEEWATAAAKELYDGYREQDRLVTKTDKPNYDPADRA</sequence>